<dbReference type="Proteomes" id="UP001055048">
    <property type="component" value="Unassembled WGS sequence"/>
</dbReference>
<dbReference type="EMBL" id="BQNL01000001">
    <property type="protein sequence ID" value="GKH12506.1"/>
    <property type="molecule type" value="Genomic_DNA"/>
</dbReference>
<reference evidence="2" key="1">
    <citation type="submission" date="2022-01" db="EMBL/GenBank/DDBJ databases">
        <title>Novel bile acid biosynthetic pathways are enriched in the microbiome of centenarians.</title>
        <authorList>
            <person name="Sato Y."/>
            <person name="Atarashi K."/>
            <person name="Plichta R.D."/>
            <person name="Arai Y."/>
            <person name="Sasajima S."/>
            <person name="Kearney M.S."/>
            <person name="Suda W."/>
            <person name="Takeshita K."/>
            <person name="Sasaki T."/>
            <person name="Okamoto S."/>
            <person name="Skelly N.A."/>
            <person name="Okamura Y."/>
            <person name="Vlamakis H."/>
            <person name="Li Y."/>
            <person name="Tanoue T."/>
            <person name="Takei H."/>
            <person name="Nittono H."/>
            <person name="Narushima S."/>
            <person name="Irie J."/>
            <person name="Itoh H."/>
            <person name="Moriya K."/>
            <person name="Sugiura Y."/>
            <person name="Suematsu M."/>
            <person name="Moritoki N."/>
            <person name="Shibata S."/>
            <person name="Littman R.D."/>
            <person name="Fischbach A.M."/>
            <person name="Uwamino Y."/>
            <person name="Inoue T."/>
            <person name="Honda A."/>
            <person name="Hattori M."/>
            <person name="Murai T."/>
            <person name="Xavier J.R."/>
            <person name="Hirose N."/>
            <person name="Honda K."/>
        </authorList>
    </citation>
    <scope>NUCLEOTIDE SEQUENCE</scope>
    <source>
        <strain evidence="2">CE91-St12</strain>
    </source>
</reference>
<name>A0AA37JUM6_BACUN</name>
<protein>
    <submittedName>
        <fullName evidence="2">Uncharacterized protein</fullName>
    </submittedName>
</protein>
<organism evidence="2 3">
    <name type="scientific">Bacteroides uniformis</name>
    <dbReference type="NCBI Taxonomy" id="820"/>
    <lineage>
        <taxon>Bacteria</taxon>
        <taxon>Pseudomonadati</taxon>
        <taxon>Bacteroidota</taxon>
        <taxon>Bacteroidia</taxon>
        <taxon>Bacteroidales</taxon>
        <taxon>Bacteroidaceae</taxon>
        <taxon>Bacteroides</taxon>
    </lineage>
</organism>
<evidence type="ECO:0000256" key="1">
    <source>
        <dbReference type="SAM" id="Phobius"/>
    </source>
</evidence>
<proteinExistence type="predicted"/>
<accession>A0AA37JUM6</accession>
<sequence>MKRIYTLFIISIIAVGFSGCSLLEVSVSTGEPLTEKENDIRMMTRGFYHTFRSQIILAADSIIEGTDNQTAKIHAVRWKLEVTRAITSAALKSMPELSAVETWVLCRNLDKTLKALPDSVLFGNRTAIARNTVDKLEKQYRCQLAEVMDKERFALMNEFVELHSMAFTPDTPSYLSNPSSEWIEFLKEKGEDYKRSVGSVSEVIADAGDRVERYADQVSKDLSYGKEIWEYRLEEDSIYGKLNYRLDEMKHNFDRMVSGMEHLPEISDCMLDSLGQQAQEIMELMTLIVDETFNNVDYQRKEMQQYISEERKSILEEMRGMANDSLRTLMDALPGLVGQITGWIILLVVVVFGVPFMAGFGLGKLHERQHIRKREKKGTNSMQE</sequence>
<evidence type="ECO:0000313" key="2">
    <source>
        <dbReference type="EMBL" id="GKH12506.1"/>
    </source>
</evidence>
<keyword evidence="1" id="KW-0472">Membrane</keyword>
<keyword evidence="1" id="KW-1133">Transmembrane helix</keyword>
<dbReference type="RefSeq" id="WP_244074116.1">
    <property type="nucleotide sequence ID" value="NZ_BQNL01000001.1"/>
</dbReference>
<keyword evidence="1" id="KW-0812">Transmembrane</keyword>
<gene>
    <name evidence="2" type="ORF">CE91St12_07160</name>
</gene>
<dbReference type="PROSITE" id="PS51257">
    <property type="entry name" value="PROKAR_LIPOPROTEIN"/>
    <property type="match status" value="1"/>
</dbReference>
<evidence type="ECO:0000313" key="3">
    <source>
        <dbReference type="Proteomes" id="UP001055048"/>
    </source>
</evidence>
<feature type="transmembrane region" description="Helical" evidence="1">
    <location>
        <begin position="340"/>
        <end position="363"/>
    </location>
</feature>
<comment type="caution">
    <text evidence="2">The sequence shown here is derived from an EMBL/GenBank/DDBJ whole genome shotgun (WGS) entry which is preliminary data.</text>
</comment>
<dbReference type="AlphaFoldDB" id="A0AA37JUM6"/>